<evidence type="ECO:0008006" key="3">
    <source>
        <dbReference type="Google" id="ProtNLM"/>
    </source>
</evidence>
<dbReference type="InterPro" id="IPR023393">
    <property type="entry name" value="START-like_dom_sf"/>
</dbReference>
<proteinExistence type="predicted"/>
<gene>
    <name evidence="1" type="ORF">MHIP_37280</name>
</gene>
<name>A0A7I9ZQH5_9MYCO</name>
<dbReference type="EMBL" id="BLLB01000002">
    <property type="protein sequence ID" value="GFH03245.1"/>
    <property type="molecule type" value="Genomic_DNA"/>
</dbReference>
<accession>A0A7I9ZQH5</accession>
<evidence type="ECO:0000313" key="2">
    <source>
        <dbReference type="Proteomes" id="UP000465304"/>
    </source>
</evidence>
<organism evidence="1 2">
    <name type="scientific">Mycolicibacterium hippocampi</name>
    <dbReference type="NCBI Taxonomy" id="659824"/>
    <lineage>
        <taxon>Bacteria</taxon>
        <taxon>Bacillati</taxon>
        <taxon>Actinomycetota</taxon>
        <taxon>Actinomycetes</taxon>
        <taxon>Mycobacteriales</taxon>
        <taxon>Mycobacteriaceae</taxon>
        <taxon>Mycolicibacterium</taxon>
    </lineage>
</organism>
<reference evidence="1 2" key="1">
    <citation type="journal article" date="2019" name="Emerg. Microbes Infect.">
        <title>Comprehensive subspecies identification of 175 nontuberculous mycobacteria species based on 7547 genomic profiles.</title>
        <authorList>
            <person name="Matsumoto Y."/>
            <person name="Kinjo T."/>
            <person name="Motooka D."/>
            <person name="Nabeya D."/>
            <person name="Jung N."/>
            <person name="Uechi K."/>
            <person name="Horii T."/>
            <person name="Iida T."/>
            <person name="Fujita J."/>
            <person name="Nakamura S."/>
        </authorList>
    </citation>
    <scope>NUCLEOTIDE SEQUENCE [LARGE SCALE GENOMIC DNA]</scope>
    <source>
        <strain evidence="1 2">JCM 30996</strain>
    </source>
</reference>
<dbReference type="Proteomes" id="UP000465304">
    <property type="component" value="Unassembled WGS sequence"/>
</dbReference>
<protein>
    <recommendedName>
        <fullName evidence="3">Polyketide cyclase</fullName>
    </recommendedName>
</protein>
<dbReference type="Gene3D" id="3.30.530.20">
    <property type="match status" value="1"/>
</dbReference>
<comment type="caution">
    <text evidence="1">The sequence shown here is derived from an EMBL/GenBank/DDBJ whole genome shotgun (WGS) entry which is preliminary data.</text>
</comment>
<dbReference type="RefSeq" id="WP_163890770.1">
    <property type="nucleotide sequence ID" value="NZ_BLLB01000002.1"/>
</dbReference>
<evidence type="ECO:0000313" key="1">
    <source>
        <dbReference type="EMBL" id="GFH03245.1"/>
    </source>
</evidence>
<dbReference type="Pfam" id="PF10604">
    <property type="entry name" value="Polyketide_cyc2"/>
    <property type="match status" value="1"/>
</dbReference>
<dbReference type="AlphaFoldDB" id="A0A7I9ZQH5"/>
<dbReference type="SUPFAM" id="SSF55961">
    <property type="entry name" value="Bet v1-like"/>
    <property type="match status" value="1"/>
</dbReference>
<dbReference type="InterPro" id="IPR019587">
    <property type="entry name" value="Polyketide_cyclase/dehydratase"/>
</dbReference>
<keyword evidence="2" id="KW-1185">Reference proteome</keyword>
<dbReference type="CDD" id="cd07812">
    <property type="entry name" value="SRPBCC"/>
    <property type="match status" value="1"/>
</dbReference>
<sequence>MYLLANSVVTIGCSRAKAFDYAADLENFGDWFPGVIGIAADDDLPFPTRGKQYLETVAMPLRGKRRVAIRVVDINVPHRVATEGDLPLLLPRMEMEFSEVEPSSCEVRWSMWSRNGTALARNTALPLARWVMGRRADVGLGNLKSRLEIDQIQDGDYR</sequence>